<keyword evidence="4 8" id="KW-0028">Amino-acid biosynthesis</keyword>
<dbReference type="Pfam" id="PF01678">
    <property type="entry name" value="DAP_epimerase"/>
    <property type="match status" value="2"/>
</dbReference>
<dbReference type="PANTHER" id="PTHR31689:SF0">
    <property type="entry name" value="DIAMINOPIMELATE EPIMERASE"/>
    <property type="match status" value="1"/>
</dbReference>
<dbReference type="NCBIfam" id="TIGR00652">
    <property type="entry name" value="DapF"/>
    <property type="match status" value="1"/>
</dbReference>
<evidence type="ECO:0000256" key="2">
    <source>
        <dbReference type="ARBA" id="ARBA00010219"/>
    </source>
</evidence>
<protein>
    <recommendedName>
        <fullName evidence="3 8">Diaminopimelate epimerase</fullName>
        <shortName evidence="8">DAP epimerase</shortName>
        <ecNumber evidence="3 8">5.1.1.7</ecNumber>
    </recommendedName>
    <alternativeName>
        <fullName evidence="8">PLP-independent amino acid racemase</fullName>
    </alternativeName>
</protein>
<evidence type="ECO:0000256" key="8">
    <source>
        <dbReference type="HAMAP-Rule" id="MF_00197"/>
    </source>
</evidence>
<dbReference type="InterPro" id="IPR018510">
    <property type="entry name" value="DAP_epimerase_AS"/>
</dbReference>
<feature type="binding site" evidence="8">
    <location>
        <position position="150"/>
    </location>
    <ligand>
        <name>substrate</name>
    </ligand>
</feature>
<feature type="active site" description="Proton donor" evidence="8">
    <location>
        <position position="73"/>
    </location>
</feature>
<dbReference type="EMBL" id="MFTN01000002">
    <property type="protein sequence ID" value="OGI63510.1"/>
    <property type="molecule type" value="Genomic_DNA"/>
</dbReference>
<dbReference type="GO" id="GO:0008837">
    <property type="term" value="F:diaminopimelate epimerase activity"/>
    <property type="evidence" value="ECO:0007669"/>
    <property type="project" value="UniProtKB-UniRule"/>
</dbReference>
<proteinExistence type="inferred from homology"/>
<feature type="active site" evidence="9">
    <location>
        <position position="73"/>
    </location>
</feature>
<dbReference type="SUPFAM" id="SSF54506">
    <property type="entry name" value="Diaminopimelate epimerase-like"/>
    <property type="match status" value="2"/>
</dbReference>
<comment type="pathway">
    <text evidence="1 8">Amino-acid biosynthesis; L-lysine biosynthesis via DAP pathway; DL-2,6-diaminopimelate from LL-2,6-diaminopimelate: step 1/1.</text>
</comment>
<feature type="binding site" evidence="8">
    <location>
        <position position="13"/>
    </location>
    <ligand>
        <name>substrate</name>
    </ligand>
</feature>
<comment type="catalytic activity">
    <reaction evidence="7 8">
        <text>(2S,6S)-2,6-diaminopimelate = meso-2,6-diaminopimelate</text>
        <dbReference type="Rhea" id="RHEA:15393"/>
        <dbReference type="ChEBI" id="CHEBI:57609"/>
        <dbReference type="ChEBI" id="CHEBI:57791"/>
        <dbReference type="EC" id="5.1.1.7"/>
    </reaction>
</comment>
<evidence type="ECO:0000256" key="5">
    <source>
        <dbReference type="ARBA" id="ARBA00023154"/>
    </source>
</evidence>
<dbReference type="Proteomes" id="UP000177602">
    <property type="component" value="Unassembled WGS sequence"/>
</dbReference>
<keyword evidence="8" id="KW-0963">Cytoplasm</keyword>
<dbReference type="AlphaFoldDB" id="A0A1F6V1F8"/>
<feature type="binding site" evidence="8">
    <location>
        <position position="64"/>
    </location>
    <ligand>
        <name>substrate</name>
    </ligand>
</feature>
<feature type="binding site" evidence="8">
    <location>
        <begin position="74"/>
        <end position="75"/>
    </location>
    <ligand>
        <name>substrate</name>
    </ligand>
</feature>
<dbReference type="EC" id="5.1.1.7" evidence="3 8"/>
<dbReference type="Gene3D" id="3.10.310.10">
    <property type="entry name" value="Diaminopimelate Epimerase, Chain A, domain 1"/>
    <property type="match status" value="2"/>
</dbReference>
<dbReference type="STRING" id="1801737.A2818_02630"/>
<comment type="subcellular location">
    <subcellularLocation>
        <location evidence="8">Cytoplasm</location>
    </subcellularLocation>
</comment>
<keyword evidence="5 8" id="KW-0457">Lysine biosynthesis</keyword>
<feature type="site" description="Could be important to modulate the pK values of the two catalytic cysteine residues" evidence="8">
    <location>
        <position position="152"/>
    </location>
</feature>
<comment type="function">
    <text evidence="8">Catalyzes the stereoinversion of LL-2,6-diaminopimelate (L,L-DAP) to meso-diaminopimelate (meso-DAP), a precursor of L-lysine and an essential component of the bacterial peptidoglycan.</text>
</comment>
<dbReference type="InterPro" id="IPR001653">
    <property type="entry name" value="DAP_epimerase_DapF"/>
</dbReference>
<comment type="similarity">
    <text evidence="2 8">Belongs to the diaminopimelate epimerase family.</text>
</comment>
<dbReference type="HAMAP" id="MF_00197">
    <property type="entry name" value="DAP_epimerase"/>
    <property type="match status" value="1"/>
</dbReference>
<sequence length="268" mass="29839">MLIQFTKMHGLGNDFVMIENMEGKIRLSPEQVRFLCDRHLGIGADGVILIESSPKADCFMNYYNADGFPAEMCGNGVRCVAKLLKDKILQKVIPQMIFKIDTRAGIKNVECLDDNTFSANMGKPIFDSVDFPDKSLELEGLSWNFVSMGNPHAVAFVKDVDAYDVSTIGPKIENNPNFPNRINVHLVEEINKKEFKIKIWERSCGITLASGTAACAVYAIARKYKNAETEVTMQLPGGILSLYENKEGEIIMRGPATTVFESTIEVKE</sequence>
<evidence type="ECO:0000256" key="1">
    <source>
        <dbReference type="ARBA" id="ARBA00005196"/>
    </source>
</evidence>
<comment type="caution">
    <text evidence="10">The sequence shown here is derived from an EMBL/GenBank/DDBJ whole genome shotgun (WGS) entry which is preliminary data.</text>
</comment>
<keyword evidence="6 8" id="KW-0413">Isomerase</keyword>
<evidence type="ECO:0000256" key="6">
    <source>
        <dbReference type="ARBA" id="ARBA00023235"/>
    </source>
</evidence>
<feature type="binding site" evidence="8">
    <location>
        <begin position="211"/>
        <end position="212"/>
    </location>
    <ligand>
        <name>substrate</name>
    </ligand>
</feature>
<comment type="caution">
    <text evidence="8">Lacks conserved residue(s) required for the propagation of feature annotation.</text>
</comment>
<evidence type="ECO:0000313" key="10">
    <source>
        <dbReference type="EMBL" id="OGI63510.1"/>
    </source>
</evidence>
<evidence type="ECO:0000256" key="4">
    <source>
        <dbReference type="ARBA" id="ARBA00022605"/>
    </source>
</evidence>
<feature type="binding site" evidence="8">
    <location>
        <begin position="201"/>
        <end position="202"/>
    </location>
    <ligand>
        <name>substrate</name>
    </ligand>
</feature>
<reference evidence="10 11" key="1">
    <citation type="journal article" date="2016" name="Nat. Commun.">
        <title>Thousands of microbial genomes shed light on interconnected biogeochemical processes in an aquifer system.</title>
        <authorList>
            <person name="Anantharaman K."/>
            <person name="Brown C.T."/>
            <person name="Hug L.A."/>
            <person name="Sharon I."/>
            <person name="Castelle C.J."/>
            <person name="Probst A.J."/>
            <person name="Thomas B.C."/>
            <person name="Singh A."/>
            <person name="Wilkins M.J."/>
            <person name="Karaoz U."/>
            <person name="Brodie E.L."/>
            <person name="Williams K.H."/>
            <person name="Hubbard S.S."/>
            <person name="Banfield J.F."/>
        </authorList>
    </citation>
    <scope>NUCLEOTIDE SEQUENCE [LARGE SCALE GENOMIC DNA]</scope>
</reference>
<feature type="binding site" evidence="8">
    <location>
        <position position="183"/>
    </location>
    <ligand>
        <name>substrate</name>
    </ligand>
</feature>
<evidence type="ECO:0000256" key="9">
    <source>
        <dbReference type="PROSITE-ProRule" id="PRU10125"/>
    </source>
</evidence>
<comment type="subunit">
    <text evidence="8">Homodimer.</text>
</comment>
<dbReference type="PROSITE" id="PS01326">
    <property type="entry name" value="DAP_EPIMERASE"/>
    <property type="match status" value="1"/>
</dbReference>
<gene>
    <name evidence="8" type="primary">dapF</name>
    <name evidence="10" type="ORF">A2818_02630</name>
</gene>
<evidence type="ECO:0000313" key="11">
    <source>
        <dbReference type="Proteomes" id="UP000177602"/>
    </source>
</evidence>
<evidence type="ECO:0000256" key="7">
    <source>
        <dbReference type="ARBA" id="ARBA00051712"/>
    </source>
</evidence>
<dbReference type="GO" id="GO:0005829">
    <property type="term" value="C:cytosol"/>
    <property type="evidence" value="ECO:0007669"/>
    <property type="project" value="TreeGrafter"/>
</dbReference>
<accession>A0A1F6V1F8</accession>
<feature type="site" description="Could be important to modulate the pK values of the two catalytic cysteine residues" evidence="8">
    <location>
        <position position="201"/>
    </location>
</feature>
<dbReference type="UniPathway" id="UPA00034">
    <property type="reaction ID" value="UER00025"/>
</dbReference>
<name>A0A1F6V1F8_9BACT</name>
<dbReference type="GO" id="GO:0009089">
    <property type="term" value="P:lysine biosynthetic process via diaminopimelate"/>
    <property type="evidence" value="ECO:0007669"/>
    <property type="project" value="UniProtKB-UniRule"/>
</dbReference>
<dbReference type="PANTHER" id="PTHR31689">
    <property type="entry name" value="DIAMINOPIMELATE EPIMERASE, CHLOROPLASTIC"/>
    <property type="match status" value="1"/>
</dbReference>
<evidence type="ECO:0000256" key="3">
    <source>
        <dbReference type="ARBA" id="ARBA00013080"/>
    </source>
</evidence>
<organism evidence="10 11">
    <name type="scientific">Candidatus Nomurabacteria bacterium RIFCSPHIGHO2_01_FULL_40_12</name>
    <dbReference type="NCBI Taxonomy" id="1801737"/>
    <lineage>
        <taxon>Bacteria</taxon>
        <taxon>Candidatus Nomuraibacteriota</taxon>
    </lineage>
</organism>